<dbReference type="Proteomes" id="UP000535937">
    <property type="component" value="Unassembled WGS sequence"/>
</dbReference>
<gene>
    <name evidence="1" type="ORF">FHS09_004045</name>
</gene>
<evidence type="ECO:0000313" key="2">
    <source>
        <dbReference type="Proteomes" id="UP000535937"/>
    </source>
</evidence>
<name>A0A7W4ZAV6_9GAMM</name>
<dbReference type="EMBL" id="JACHWZ010000026">
    <property type="protein sequence ID" value="MBB3063192.1"/>
    <property type="molecule type" value="Genomic_DNA"/>
</dbReference>
<proteinExistence type="predicted"/>
<evidence type="ECO:0000313" key="1">
    <source>
        <dbReference type="EMBL" id="MBB3063192.1"/>
    </source>
</evidence>
<dbReference type="RefSeq" id="WP_183463147.1">
    <property type="nucleotide sequence ID" value="NZ_JACHWZ010000026.1"/>
</dbReference>
<organism evidence="1 2">
    <name type="scientific">Microbulbifer rhizosphaerae</name>
    <dbReference type="NCBI Taxonomy" id="1562603"/>
    <lineage>
        <taxon>Bacteria</taxon>
        <taxon>Pseudomonadati</taxon>
        <taxon>Pseudomonadota</taxon>
        <taxon>Gammaproteobacteria</taxon>
        <taxon>Cellvibrionales</taxon>
        <taxon>Microbulbiferaceae</taxon>
        <taxon>Microbulbifer</taxon>
    </lineage>
</organism>
<protein>
    <submittedName>
        <fullName evidence="1">Uncharacterized protein</fullName>
    </submittedName>
</protein>
<accession>A0A7W4ZAV6</accession>
<reference evidence="1 2" key="1">
    <citation type="submission" date="2020-08" db="EMBL/GenBank/DDBJ databases">
        <title>Genomic Encyclopedia of Type Strains, Phase III (KMG-III): the genomes of soil and plant-associated and newly described type strains.</title>
        <authorList>
            <person name="Whitman W."/>
        </authorList>
    </citation>
    <scope>NUCLEOTIDE SEQUENCE [LARGE SCALE GENOMIC DNA]</scope>
    <source>
        <strain evidence="1 2">CECT 8799</strain>
    </source>
</reference>
<comment type="caution">
    <text evidence="1">The sequence shown here is derived from an EMBL/GenBank/DDBJ whole genome shotgun (WGS) entry which is preliminary data.</text>
</comment>
<sequence length="306" mass="35167">MTLTIGAMPSSQWQHIIPLLECLGWQSQANDPERWYQDEQAVITLPTDGRYLLLYTRPEVVITQAIDKEQHPIAALKQWQDTALHLLNFYKRYSNCSILVEIVGALQYPQNSLEEISKRLNLTVESEVPELSTPVETPALYQLLACQLVVQTPAIDNILAELKACSFLLSEGTLAAPRLDIAMLHQQLLAKDEIELQNKTALKSEEEKNELILWQLHQTQVELEKLYQQIETKRQISVKGTGGSRLIRKIDGYFKRALDAIYALLIKLIRPQNSIIWKITAPARFLIRSLRTAWAKQRNAKKFRWN</sequence>
<dbReference type="AlphaFoldDB" id="A0A7W4ZAV6"/>
<keyword evidence="2" id="KW-1185">Reference proteome</keyword>